<dbReference type="GeneID" id="22915993"/>
<dbReference type="PROSITE" id="PS51084">
    <property type="entry name" value="HIT_2"/>
    <property type="match status" value="1"/>
</dbReference>
<comment type="caution">
    <text evidence="3">The sequence shown here is derived from an EMBL/GenBank/DDBJ whole genome shotgun (WGS) entry which is preliminary data.</text>
</comment>
<evidence type="ECO:0000259" key="2">
    <source>
        <dbReference type="PROSITE" id="PS51084"/>
    </source>
</evidence>
<dbReference type="PANTHER" id="PTHR46243:SF1">
    <property type="entry name" value="BIS(5'-ADENOSYL)-TRIPHOSPHATASE"/>
    <property type="match status" value="1"/>
</dbReference>
<proteinExistence type="predicted"/>
<dbReference type="InterPro" id="IPR051884">
    <property type="entry name" value="Bis(5'-adenosyl)-TPase_reg"/>
</dbReference>
<evidence type="ECO:0000256" key="1">
    <source>
        <dbReference type="PROSITE-ProRule" id="PRU00464"/>
    </source>
</evidence>
<sequence length="186" mass="21346">MLQERCQELSSPALDGFSYHKVESSNNKEKKFLVDGVEMPYVLWASNHSFAIACPKPLAEGHVLVFPKRQVAYSIDLPQDEFYDLHRLAYAVGGELKKLYDGDATGLYANDGREGPDAGKHTYYNVWSAKESEKDVSCERYDKVESSILIDAQHMDWEEYSKHAKLILDRRESQKNPEEKNPEKKK</sequence>
<dbReference type="EMBL" id="AFNH02001330">
    <property type="protein sequence ID" value="EZG43325.1"/>
    <property type="molecule type" value="Genomic_DNA"/>
</dbReference>
<dbReference type="RefSeq" id="XP_011133423.1">
    <property type="nucleotide sequence ID" value="XM_011135121.1"/>
</dbReference>
<dbReference type="Pfam" id="PF01230">
    <property type="entry name" value="HIT"/>
    <property type="match status" value="1"/>
</dbReference>
<reference evidence="3" key="1">
    <citation type="submission" date="2013-12" db="EMBL/GenBank/DDBJ databases">
        <authorList>
            <person name="Omoto C.K."/>
            <person name="Sibley D."/>
            <person name="Venepally P."/>
            <person name="Hadjithomas M."/>
            <person name="Karamycheva S."/>
            <person name="Brunk B."/>
            <person name="Roos D."/>
            <person name="Caler E."/>
            <person name="Lorenzi H."/>
        </authorList>
    </citation>
    <scope>NUCLEOTIDE SEQUENCE</scope>
</reference>
<dbReference type="Gene3D" id="3.30.428.10">
    <property type="entry name" value="HIT-like"/>
    <property type="match status" value="1"/>
</dbReference>
<organism evidence="3 4">
    <name type="scientific">Gregarina niphandrodes</name>
    <name type="common">Septate eugregarine</name>
    <dbReference type="NCBI Taxonomy" id="110365"/>
    <lineage>
        <taxon>Eukaryota</taxon>
        <taxon>Sar</taxon>
        <taxon>Alveolata</taxon>
        <taxon>Apicomplexa</taxon>
        <taxon>Conoidasida</taxon>
        <taxon>Gregarinasina</taxon>
        <taxon>Eugregarinorida</taxon>
        <taxon>Gregarinidae</taxon>
        <taxon>Gregarina</taxon>
    </lineage>
</organism>
<dbReference type="VEuPathDB" id="CryptoDB:GNI_176820"/>
<dbReference type="AlphaFoldDB" id="A0A023AYG3"/>
<dbReference type="InterPro" id="IPR036265">
    <property type="entry name" value="HIT-like_sf"/>
</dbReference>
<gene>
    <name evidence="3" type="ORF">GNI_176820</name>
</gene>
<evidence type="ECO:0000313" key="3">
    <source>
        <dbReference type="EMBL" id="EZG43325.1"/>
    </source>
</evidence>
<feature type="domain" description="HIT" evidence="2">
    <location>
        <begin position="30"/>
        <end position="136"/>
    </location>
</feature>
<accession>A0A023AYG3</accession>
<dbReference type="PANTHER" id="PTHR46243">
    <property type="entry name" value="BIS(5'-ADENOSYL)-TRIPHOSPHATASE"/>
    <property type="match status" value="1"/>
</dbReference>
<protein>
    <submittedName>
        <fullName evidence="3">Histidine triad domain protein</fullName>
    </submittedName>
</protein>
<dbReference type="SUPFAM" id="SSF54197">
    <property type="entry name" value="HIT-like"/>
    <property type="match status" value="1"/>
</dbReference>
<evidence type="ECO:0000313" key="4">
    <source>
        <dbReference type="Proteomes" id="UP000019763"/>
    </source>
</evidence>
<name>A0A023AYG3_GRENI</name>
<dbReference type="GO" id="GO:0003824">
    <property type="term" value="F:catalytic activity"/>
    <property type="evidence" value="ECO:0007669"/>
    <property type="project" value="InterPro"/>
</dbReference>
<keyword evidence="4" id="KW-1185">Reference proteome</keyword>
<dbReference type="InterPro" id="IPR011146">
    <property type="entry name" value="HIT-like"/>
</dbReference>
<comment type="caution">
    <text evidence="1">Lacks conserved residue(s) required for the propagation of feature annotation.</text>
</comment>
<dbReference type="Proteomes" id="UP000019763">
    <property type="component" value="Unassembled WGS sequence"/>
</dbReference>